<gene>
    <name evidence="2" type="ORF">SLA_2179</name>
</gene>
<evidence type="ECO:0000313" key="3">
    <source>
        <dbReference type="Proteomes" id="UP000217676"/>
    </source>
</evidence>
<dbReference type="GO" id="GO:0032259">
    <property type="term" value="P:methylation"/>
    <property type="evidence" value="ECO:0007669"/>
    <property type="project" value="UniProtKB-KW"/>
</dbReference>
<dbReference type="SUPFAM" id="SSF53335">
    <property type="entry name" value="S-adenosyl-L-methionine-dependent methyltransferases"/>
    <property type="match status" value="1"/>
</dbReference>
<proteinExistence type="predicted"/>
<feature type="compositionally biased region" description="Polar residues" evidence="1">
    <location>
        <begin position="76"/>
        <end position="85"/>
    </location>
</feature>
<evidence type="ECO:0000256" key="1">
    <source>
        <dbReference type="SAM" id="MobiDB-lite"/>
    </source>
</evidence>
<reference evidence="2 3" key="1">
    <citation type="journal article" date="2016" name="Genome Announc.">
        <title>Complete Genome Sequence of Thiostrepton-Producing Streptomyces laurentii ATCC 31255.</title>
        <authorList>
            <person name="Doi K."/>
            <person name="Fujino Y."/>
            <person name="Nagayoshi Y."/>
            <person name="Ohshima T."/>
            <person name="Ogata S."/>
        </authorList>
    </citation>
    <scope>NUCLEOTIDE SEQUENCE [LARGE SCALE GENOMIC DNA]</scope>
    <source>
        <strain evidence="2 3">ATCC 31255</strain>
    </source>
</reference>
<protein>
    <submittedName>
        <fullName evidence="2">DNA (Cytosine-5-)-methyltransferase</fullName>
    </submittedName>
</protein>
<keyword evidence="3" id="KW-1185">Reference proteome</keyword>
<accession>A0A161JHA2</accession>
<keyword evidence="2" id="KW-0808">Transferase</keyword>
<keyword evidence="2" id="KW-0489">Methyltransferase</keyword>
<dbReference type="AlphaFoldDB" id="A0A161JHA2"/>
<feature type="region of interest" description="Disordered" evidence="1">
    <location>
        <begin position="1"/>
        <end position="54"/>
    </location>
</feature>
<dbReference type="EMBL" id="AP017424">
    <property type="protein sequence ID" value="BAU83112.1"/>
    <property type="molecule type" value="Genomic_DNA"/>
</dbReference>
<name>A0A161JHA2_STRLU</name>
<feature type="compositionally biased region" description="Low complexity" evidence="1">
    <location>
        <begin position="24"/>
        <end position="35"/>
    </location>
</feature>
<organism evidence="2 3">
    <name type="scientific">Streptomyces laurentii</name>
    <dbReference type="NCBI Taxonomy" id="39478"/>
    <lineage>
        <taxon>Bacteria</taxon>
        <taxon>Bacillati</taxon>
        <taxon>Actinomycetota</taxon>
        <taxon>Actinomycetes</taxon>
        <taxon>Kitasatosporales</taxon>
        <taxon>Streptomycetaceae</taxon>
        <taxon>Streptomyces</taxon>
    </lineage>
</organism>
<feature type="region of interest" description="Disordered" evidence="1">
    <location>
        <begin position="72"/>
        <end position="104"/>
    </location>
</feature>
<dbReference type="InterPro" id="IPR029063">
    <property type="entry name" value="SAM-dependent_MTases_sf"/>
</dbReference>
<dbReference type="Proteomes" id="UP000217676">
    <property type="component" value="Chromosome"/>
</dbReference>
<sequence>MTRGGVAIGRPQLEPPTTAIDGFSSLPLLPTPLASDATKGPDFARHERDGSGGQDLVTAVARLFDKERAHKLFKTPTANLGTNGAPQHPDKRRAGGHGPTLDDEVSYLLPVDPEVAEETPGAFHSPREWWADYAPAVHRWEVLMGTPAPIPVEFGPRGGRRLAAVFAEWLMGVPRGWVTHIPGLNRARQLKAAGNGVVPQQAFAAYLHLLNHKEEQTHG</sequence>
<dbReference type="REBASE" id="150631">
    <property type="entry name" value="M.Sla31255ORF2179P"/>
</dbReference>
<dbReference type="GO" id="GO:0008168">
    <property type="term" value="F:methyltransferase activity"/>
    <property type="evidence" value="ECO:0007669"/>
    <property type="project" value="UniProtKB-KW"/>
</dbReference>
<evidence type="ECO:0000313" key="2">
    <source>
        <dbReference type="EMBL" id="BAU83112.1"/>
    </source>
</evidence>
<dbReference type="KEGG" id="slau:SLA_2179"/>